<gene>
    <name evidence="2" type="ORF">EFL95_08205</name>
</gene>
<dbReference type="OrthoDB" id="9798157at2"/>
<dbReference type="InterPro" id="IPR010693">
    <property type="entry name" value="Divergent_4Fe-4S_mono-cluster"/>
</dbReference>
<dbReference type="RefSeq" id="WP_123233519.1">
    <property type="nucleotide sequence ID" value="NZ_RJSG01000002.1"/>
</dbReference>
<dbReference type="AlphaFoldDB" id="A0A3N0DTR7"/>
<accession>A0A3N0DTR7</accession>
<dbReference type="EMBL" id="RJSG01000002">
    <property type="protein sequence ID" value="RNL79017.1"/>
    <property type="molecule type" value="Genomic_DNA"/>
</dbReference>
<reference evidence="2 3" key="1">
    <citation type="submission" date="2018-11" db="EMBL/GenBank/DDBJ databases">
        <authorList>
            <person name="Li F."/>
        </authorList>
    </citation>
    <scope>NUCLEOTIDE SEQUENCE [LARGE SCALE GENOMIC DNA]</scope>
    <source>
        <strain evidence="2 3">KIS18-7</strain>
    </source>
</reference>
<feature type="domain" description="Divergent 4Fe-4S mono-cluster" evidence="1">
    <location>
        <begin position="11"/>
        <end position="70"/>
    </location>
</feature>
<protein>
    <recommendedName>
        <fullName evidence="1">Divergent 4Fe-4S mono-cluster domain-containing protein</fullName>
    </recommendedName>
</protein>
<comment type="caution">
    <text evidence="2">The sequence shown here is derived from an EMBL/GenBank/DDBJ whole genome shotgun (WGS) entry which is preliminary data.</text>
</comment>
<evidence type="ECO:0000259" key="1">
    <source>
        <dbReference type="Pfam" id="PF06902"/>
    </source>
</evidence>
<keyword evidence="3" id="KW-1185">Reference proteome</keyword>
<organism evidence="2 3">
    <name type="scientific">Nocardioides marmorisolisilvae</name>
    <dbReference type="NCBI Taxonomy" id="1542737"/>
    <lineage>
        <taxon>Bacteria</taxon>
        <taxon>Bacillati</taxon>
        <taxon>Actinomycetota</taxon>
        <taxon>Actinomycetes</taxon>
        <taxon>Propionibacteriales</taxon>
        <taxon>Nocardioidaceae</taxon>
        <taxon>Nocardioides</taxon>
    </lineage>
</organism>
<dbReference type="Proteomes" id="UP000277094">
    <property type="component" value="Unassembled WGS sequence"/>
</dbReference>
<proteinExistence type="predicted"/>
<evidence type="ECO:0000313" key="2">
    <source>
        <dbReference type="EMBL" id="RNL79017.1"/>
    </source>
</evidence>
<dbReference type="Pfam" id="PF06902">
    <property type="entry name" value="Fer4_19"/>
    <property type="match status" value="1"/>
</dbReference>
<evidence type="ECO:0000313" key="3">
    <source>
        <dbReference type="Proteomes" id="UP000277094"/>
    </source>
</evidence>
<name>A0A3N0DTR7_9ACTN</name>
<sequence length="83" mass="9219">MQEGIREYVAPGVTITWEPGRCRHATECVRGLPTVFDRERRPWIAADAATVDEVVEVVDRCPSFALGYRTDDGRVRTAPEASG</sequence>